<accession>A0A0F9H5C3</accession>
<gene>
    <name evidence="1" type="ORF">LCGC14_2104560</name>
</gene>
<evidence type="ECO:0000313" key="1">
    <source>
        <dbReference type="EMBL" id="KKL70477.1"/>
    </source>
</evidence>
<reference evidence="1" key="1">
    <citation type="journal article" date="2015" name="Nature">
        <title>Complex archaea that bridge the gap between prokaryotes and eukaryotes.</title>
        <authorList>
            <person name="Spang A."/>
            <person name="Saw J.H."/>
            <person name="Jorgensen S.L."/>
            <person name="Zaremba-Niedzwiedzka K."/>
            <person name="Martijn J."/>
            <person name="Lind A.E."/>
            <person name="van Eijk R."/>
            <person name="Schleper C."/>
            <person name="Guy L."/>
            <person name="Ettema T.J."/>
        </authorList>
    </citation>
    <scope>NUCLEOTIDE SEQUENCE</scope>
</reference>
<dbReference type="EMBL" id="LAZR01025883">
    <property type="protein sequence ID" value="KKL70477.1"/>
    <property type="molecule type" value="Genomic_DNA"/>
</dbReference>
<protein>
    <submittedName>
        <fullName evidence="1">Uncharacterized protein</fullName>
    </submittedName>
</protein>
<organism evidence="1">
    <name type="scientific">marine sediment metagenome</name>
    <dbReference type="NCBI Taxonomy" id="412755"/>
    <lineage>
        <taxon>unclassified sequences</taxon>
        <taxon>metagenomes</taxon>
        <taxon>ecological metagenomes</taxon>
    </lineage>
</organism>
<sequence>MDISTWLTDDITVASLTSRDIEGVPVYAAQRAIKARVERMQQRITNSDGVEVPSNTQIGTDVPIGPEDRVWFSGADITKVGEARIPVAVNSARNKD</sequence>
<name>A0A0F9H5C3_9ZZZZ</name>
<proteinExistence type="predicted"/>
<feature type="non-terminal residue" evidence="1">
    <location>
        <position position="96"/>
    </location>
</feature>
<comment type="caution">
    <text evidence="1">The sequence shown here is derived from an EMBL/GenBank/DDBJ whole genome shotgun (WGS) entry which is preliminary data.</text>
</comment>
<dbReference type="AlphaFoldDB" id="A0A0F9H5C3"/>